<feature type="compositionally biased region" description="Polar residues" evidence="1">
    <location>
        <begin position="37"/>
        <end position="53"/>
    </location>
</feature>
<reference evidence="2 3" key="1">
    <citation type="journal article" date="2021" name="Elife">
        <title>Chloroplast acquisition without the gene transfer in kleptoplastic sea slugs, Plakobranchus ocellatus.</title>
        <authorList>
            <person name="Maeda T."/>
            <person name="Takahashi S."/>
            <person name="Yoshida T."/>
            <person name="Shimamura S."/>
            <person name="Takaki Y."/>
            <person name="Nagai Y."/>
            <person name="Toyoda A."/>
            <person name="Suzuki Y."/>
            <person name="Arimoto A."/>
            <person name="Ishii H."/>
            <person name="Satoh N."/>
            <person name="Nishiyama T."/>
            <person name="Hasebe M."/>
            <person name="Maruyama T."/>
            <person name="Minagawa J."/>
            <person name="Obokata J."/>
            <person name="Shigenobu S."/>
        </authorList>
    </citation>
    <scope>NUCLEOTIDE SEQUENCE [LARGE SCALE GENOMIC DNA]</scope>
</reference>
<feature type="region of interest" description="Disordered" evidence="1">
    <location>
        <begin position="1"/>
        <end position="21"/>
    </location>
</feature>
<evidence type="ECO:0000313" key="3">
    <source>
        <dbReference type="Proteomes" id="UP000762676"/>
    </source>
</evidence>
<sequence>MEALPPGGSKSSDVLWSENDDHQRAIASRRKMIATRSQSQTVSTFRPHQSQVTAPLAKPEHIEIADYSSVKDAVPPFAIGDNDYQTVGDALPPGQLQRIRSTKSPLRTKEAHTDSEDSEYSSLERLIKQPKSTKRGLPHRRKAKPRQEYVAVNNNNNNNTNNSAIYSSPMPSGASPRQYSLGRAHKQASGGRSHSPSEDNSDGTGDEILLTPSSSKKKEPRRRSFNHRKWRTPSSTPSAAHVSASPTISDNDQLLLSTGVQCLDEMAFYNPLMHHFQTLPKHVGTNIGGGAGDEPEFDLNDSGNFGGRFRFRTMRDPEKQRKKDERRRQKEECFAVVNRFGLKNVLLSFELFIVDVLYGHL</sequence>
<protein>
    <submittedName>
        <fullName evidence="2">Rho GTPase-activating protein 190-like isoform X1</fullName>
    </submittedName>
</protein>
<feature type="region of interest" description="Disordered" evidence="1">
    <location>
        <begin position="89"/>
        <end position="246"/>
    </location>
</feature>
<gene>
    <name evidence="2" type="ORF">ElyMa_003868000</name>
</gene>
<comment type="caution">
    <text evidence="2">The sequence shown here is derived from an EMBL/GenBank/DDBJ whole genome shotgun (WGS) entry which is preliminary data.</text>
</comment>
<feature type="compositionally biased region" description="Basic residues" evidence="1">
    <location>
        <begin position="131"/>
        <end position="144"/>
    </location>
</feature>
<name>A0AAV4FME6_9GAST</name>
<evidence type="ECO:0000256" key="1">
    <source>
        <dbReference type="SAM" id="MobiDB-lite"/>
    </source>
</evidence>
<proteinExistence type="predicted"/>
<feature type="compositionally biased region" description="Polar residues" evidence="1">
    <location>
        <begin position="163"/>
        <end position="178"/>
    </location>
</feature>
<accession>A0AAV4FME6</accession>
<feature type="region of interest" description="Disordered" evidence="1">
    <location>
        <begin position="37"/>
        <end position="57"/>
    </location>
</feature>
<organism evidence="2 3">
    <name type="scientific">Elysia marginata</name>
    <dbReference type="NCBI Taxonomy" id="1093978"/>
    <lineage>
        <taxon>Eukaryota</taxon>
        <taxon>Metazoa</taxon>
        <taxon>Spiralia</taxon>
        <taxon>Lophotrochozoa</taxon>
        <taxon>Mollusca</taxon>
        <taxon>Gastropoda</taxon>
        <taxon>Heterobranchia</taxon>
        <taxon>Euthyneura</taxon>
        <taxon>Panpulmonata</taxon>
        <taxon>Sacoglossa</taxon>
        <taxon>Placobranchoidea</taxon>
        <taxon>Plakobranchidae</taxon>
        <taxon>Elysia</taxon>
    </lineage>
</organism>
<keyword evidence="3" id="KW-1185">Reference proteome</keyword>
<feature type="compositionally biased region" description="Low complexity" evidence="1">
    <location>
        <begin position="153"/>
        <end position="162"/>
    </location>
</feature>
<feature type="compositionally biased region" description="Polar residues" evidence="1">
    <location>
        <begin position="232"/>
        <end position="246"/>
    </location>
</feature>
<evidence type="ECO:0000313" key="2">
    <source>
        <dbReference type="EMBL" id="GFR73475.1"/>
    </source>
</evidence>
<dbReference type="AlphaFoldDB" id="A0AAV4FME6"/>
<feature type="compositionally biased region" description="Basic residues" evidence="1">
    <location>
        <begin position="218"/>
        <end position="231"/>
    </location>
</feature>
<dbReference type="EMBL" id="BMAT01007889">
    <property type="protein sequence ID" value="GFR73475.1"/>
    <property type="molecule type" value="Genomic_DNA"/>
</dbReference>
<dbReference type="Proteomes" id="UP000762676">
    <property type="component" value="Unassembled WGS sequence"/>
</dbReference>